<dbReference type="InterPro" id="IPR015867">
    <property type="entry name" value="N-reg_PII/ATP_PRibTrfase_C"/>
</dbReference>
<reference evidence="1 2" key="1">
    <citation type="journal article" date="2012" name="Stand. Genomic Sci.">
        <title>Complete genome sequence of the sulfur compounds oxidizing chemolithoautotroph Sulfuricurvum kujiense type strain (YK-1(T)).</title>
        <authorList>
            <person name="Han C."/>
            <person name="Kotsyurbenko O."/>
            <person name="Chertkov O."/>
            <person name="Held B."/>
            <person name="Lapidus A."/>
            <person name="Nolan M."/>
            <person name="Lucas S."/>
            <person name="Hammon N."/>
            <person name="Deshpande S."/>
            <person name="Cheng J.F."/>
            <person name="Tapia R."/>
            <person name="Goodwin L.A."/>
            <person name="Pitluck S."/>
            <person name="Liolios K."/>
            <person name="Pagani I."/>
            <person name="Ivanova N."/>
            <person name="Mavromatis K."/>
            <person name="Mikhailova N."/>
            <person name="Pati A."/>
            <person name="Chen A."/>
            <person name="Palaniappan K."/>
            <person name="Land M."/>
            <person name="Hauser L."/>
            <person name="Chang Y.J."/>
            <person name="Jeffries C.D."/>
            <person name="Brambilla E.M."/>
            <person name="Rohde M."/>
            <person name="Spring S."/>
            <person name="Sikorski J."/>
            <person name="Goker M."/>
            <person name="Woyke T."/>
            <person name="Bristow J."/>
            <person name="Eisen J.A."/>
            <person name="Markowitz V."/>
            <person name="Hugenholtz P."/>
            <person name="Kyrpides N.C."/>
            <person name="Klenk H.P."/>
            <person name="Detter J.C."/>
        </authorList>
    </citation>
    <scope>NUCLEOTIDE SEQUENCE [LARGE SCALE GENOMIC DNA]</scope>
    <source>
        <strain evidence="2">ATCC BAA-921 / DSM 16994 / JCM 11577 / YK-1</strain>
    </source>
</reference>
<dbReference type="AlphaFoldDB" id="E4TX53"/>
<evidence type="ECO:0008006" key="3">
    <source>
        <dbReference type="Google" id="ProtNLM"/>
    </source>
</evidence>
<dbReference type="EMBL" id="CP002355">
    <property type="protein sequence ID" value="ADR34919.1"/>
    <property type="molecule type" value="Genomic_DNA"/>
</dbReference>
<organism evidence="1 2">
    <name type="scientific">Sulfuricurvum kujiense (strain ATCC BAA-921 / DSM 16994 / JCM 11577 / YK-1)</name>
    <dbReference type="NCBI Taxonomy" id="709032"/>
    <lineage>
        <taxon>Bacteria</taxon>
        <taxon>Pseudomonadati</taxon>
        <taxon>Campylobacterota</taxon>
        <taxon>Epsilonproteobacteria</taxon>
        <taxon>Campylobacterales</taxon>
        <taxon>Sulfurimonadaceae</taxon>
        <taxon>Sulfuricurvum</taxon>
    </lineage>
</organism>
<gene>
    <name evidence="1" type="ordered locus">Sulku_2259</name>
</gene>
<dbReference type="STRING" id="709032.Sulku_2259"/>
<evidence type="ECO:0000313" key="1">
    <source>
        <dbReference type="EMBL" id="ADR34919.1"/>
    </source>
</evidence>
<name>E4TX53_SULKY</name>
<dbReference type="Gene3D" id="3.30.70.120">
    <property type="match status" value="1"/>
</dbReference>
<protein>
    <recommendedName>
        <fullName evidence="3">DUF3240 domain-containing protein</fullName>
    </recommendedName>
</protein>
<keyword evidence="2" id="KW-1185">Reference proteome</keyword>
<accession>E4TX53</accession>
<sequence length="95" mass="11078">MRLSGMDIYFEIANKDTLVDLLLEEGYDDFYFFPCKRYSAGAFLISAEEQVSARRDFGLFRLFLHETEAIVLSAAIKRELKDKTIKIFVNELKEL</sequence>
<evidence type="ECO:0000313" key="2">
    <source>
        <dbReference type="Proteomes" id="UP000008721"/>
    </source>
</evidence>
<proteinExistence type="predicted"/>
<dbReference type="KEGG" id="sku:Sulku_2259"/>
<dbReference type="eggNOG" id="ENOG5030113">
    <property type="taxonomic scope" value="Bacteria"/>
</dbReference>
<dbReference type="Proteomes" id="UP000008721">
    <property type="component" value="Chromosome"/>
</dbReference>
<dbReference type="HOGENOM" id="CLU_182168_0_0_7"/>